<dbReference type="Proteomes" id="UP000095765">
    <property type="component" value="Unassembled WGS sequence"/>
</dbReference>
<evidence type="ECO:0000313" key="1">
    <source>
        <dbReference type="EMBL" id="CUP18779.1"/>
    </source>
</evidence>
<dbReference type="EMBL" id="CZBE01000001">
    <property type="protein sequence ID" value="CUP18779.1"/>
    <property type="molecule type" value="Genomic_DNA"/>
</dbReference>
<evidence type="ECO:0000313" key="2">
    <source>
        <dbReference type="Proteomes" id="UP000095765"/>
    </source>
</evidence>
<dbReference type="RefSeq" id="WP_156333613.1">
    <property type="nucleotide sequence ID" value="NZ_CZBE01000001.1"/>
</dbReference>
<name>A0A174LB59_9FIRM</name>
<reference evidence="1 2" key="1">
    <citation type="submission" date="2015-09" db="EMBL/GenBank/DDBJ databases">
        <authorList>
            <consortium name="Pathogen Informatics"/>
        </authorList>
    </citation>
    <scope>NUCLEOTIDE SEQUENCE [LARGE SCALE GENOMIC DNA]</scope>
    <source>
        <strain evidence="1 2">2789STDY5834939</strain>
    </source>
</reference>
<dbReference type="SUPFAM" id="SSF53756">
    <property type="entry name" value="UDP-Glycosyltransferase/glycogen phosphorylase"/>
    <property type="match status" value="1"/>
</dbReference>
<evidence type="ECO:0008006" key="3">
    <source>
        <dbReference type="Google" id="ProtNLM"/>
    </source>
</evidence>
<sequence length="505" mass="56224">MRILFTSVNSLDENCSASVRNQGLLRGLHELGHTVDVLCPAPFEKGLNADASLASAAGEHAIHKTFWIPGLYLYTALRKKKCSTPKELDQIKQVMGNDENSIGKYERSERELFRLGEKSGIGNGTACPGTQNRHVMSKAGGECTGIRSNNGSGFQNHRECISPSVQPNLRKISGEVRCRTPRGGGGSDCLNLKSLLKKLFYSIFLYEPQGLNIQNLRLVEGINFSDYDLIISSSDPKASHRLGEEVKKRAPQAKWVQYWGDPMLLDMTKHFTGLRKIRVRREEARLLSMADGVVYVSPFTMQVQKETFPDAAAKMFWVNQAAMPTERVITPNRGNVPADIFSIGYFGQYTDTIRNMHPLYQAVKEMQGIHLTIGGAGDVEFPPAKQATILGKLPYTEVLEREAGCDAVICVCNRSGTQIPGKVYYSAASSKPVIVVLDGEKADEMEDYFRQFDRFILCRNCVDDIKKALQFAKEQVASGRTYLLPEQLRPEFVGKRFLECAGMMA</sequence>
<accession>A0A174LB59</accession>
<dbReference type="OrthoDB" id="9794575at2"/>
<protein>
    <recommendedName>
        <fullName evidence="3">Glycosyltransferase</fullName>
    </recommendedName>
</protein>
<gene>
    <name evidence="1" type="ORF">ERS852551_00022</name>
</gene>
<organism evidence="1 2">
    <name type="scientific">Anaerotruncus colihominis</name>
    <dbReference type="NCBI Taxonomy" id="169435"/>
    <lineage>
        <taxon>Bacteria</taxon>
        <taxon>Bacillati</taxon>
        <taxon>Bacillota</taxon>
        <taxon>Clostridia</taxon>
        <taxon>Eubacteriales</taxon>
        <taxon>Oscillospiraceae</taxon>
        <taxon>Anaerotruncus</taxon>
    </lineage>
</organism>
<dbReference type="AlphaFoldDB" id="A0A174LB59"/>
<proteinExistence type="predicted"/>